<reference evidence="11 12" key="1">
    <citation type="journal article" date="2019" name="Nat. Microbiol.">
        <title>Mediterranean grassland soil C-N compound turnover is dependent on rainfall and depth, and is mediated by genomically divergent microorganisms.</title>
        <authorList>
            <person name="Diamond S."/>
            <person name="Andeer P.F."/>
            <person name="Li Z."/>
            <person name="Crits-Christoph A."/>
            <person name="Burstein D."/>
            <person name="Anantharaman K."/>
            <person name="Lane K.R."/>
            <person name="Thomas B.C."/>
            <person name="Pan C."/>
            <person name="Northen T.R."/>
            <person name="Banfield J.F."/>
        </authorList>
    </citation>
    <scope>NUCLEOTIDE SEQUENCE [LARGE SCALE GENOMIC DNA]</scope>
    <source>
        <strain evidence="11">NP_4</strain>
    </source>
</reference>
<comment type="caution">
    <text evidence="11">The sequence shown here is derived from an EMBL/GenBank/DDBJ whole genome shotgun (WGS) entry which is preliminary data.</text>
</comment>
<evidence type="ECO:0000256" key="1">
    <source>
        <dbReference type="ARBA" id="ARBA00004651"/>
    </source>
</evidence>
<evidence type="ECO:0000313" key="12">
    <source>
        <dbReference type="Proteomes" id="UP000319353"/>
    </source>
</evidence>
<keyword evidence="8 9" id="KW-0472">Membrane</keyword>
<keyword evidence="7 9" id="KW-1133">Transmembrane helix</keyword>
<feature type="transmembrane region" description="Helical" evidence="9">
    <location>
        <begin position="126"/>
        <end position="146"/>
    </location>
</feature>
<feature type="transmembrane region" description="Helical" evidence="9">
    <location>
        <begin position="235"/>
        <end position="254"/>
    </location>
</feature>
<dbReference type="GO" id="GO:0005886">
    <property type="term" value="C:plasma membrane"/>
    <property type="evidence" value="ECO:0007669"/>
    <property type="project" value="UniProtKB-SubCell"/>
</dbReference>
<keyword evidence="5" id="KW-0762">Sugar transport</keyword>
<dbReference type="InterPro" id="IPR035906">
    <property type="entry name" value="MetI-like_sf"/>
</dbReference>
<organism evidence="11 12">
    <name type="scientific">Candidatus Segetimicrobium genomatis</name>
    <dbReference type="NCBI Taxonomy" id="2569760"/>
    <lineage>
        <taxon>Bacteria</taxon>
        <taxon>Bacillati</taxon>
        <taxon>Candidatus Sysuimicrobiota</taxon>
        <taxon>Candidatus Sysuimicrobiia</taxon>
        <taxon>Candidatus Sysuimicrobiales</taxon>
        <taxon>Candidatus Segetimicrobiaceae</taxon>
        <taxon>Candidatus Segetimicrobium</taxon>
    </lineage>
</organism>
<dbReference type="Gene3D" id="1.10.3720.10">
    <property type="entry name" value="MetI-like"/>
    <property type="match status" value="2"/>
</dbReference>
<feature type="transmembrane region" description="Helical" evidence="9">
    <location>
        <begin position="179"/>
        <end position="201"/>
    </location>
</feature>
<proteinExistence type="inferred from homology"/>
<evidence type="ECO:0000256" key="8">
    <source>
        <dbReference type="ARBA" id="ARBA00023136"/>
    </source>
</evidence>
<feature type="transmembrane region" description="Helical" evidence="9">
    <location>
        <begin position="567"/>
        <end position="588"/>
    </location>
</feature>
<dbReference type="SUPFAM" id="SSF161098">
    <property type="entry name" value="MetI-like"/>
    <property type="match status" value="2"/>
</dbReference>
<dbReference type="CDD" id="cd06261">
    <property type="entry name" value="TM_PBP2"/>
    <property type="match status" value="2"/>
</dbReference>
<dbReference type="Proteomes" id="UP000319353">
    <property type="component" value="Unassembled WGS sequence"/>
</dbReference>
<dbReference type="PANTHER" id="PTHR32243:SF50">
    <property type="entry name" value="MALTOSE_MALTODEXTRIN TRANSPORT SYSTEM PERMEASE PROTEIN MALG"/>
    <property type="match status" value="1"/>
</dbReference>
<evidence type="ECO:0000256" key="2">
    <source>
        <dbReference type="ARBA" id="ARBA00009047"/>
    </source>
</evidence>
<evidence type="ECO:0000256" key="3">
    <source>
        <dbReference type="ARBA" id="ARBA00022448"/>
    </source>
</evidence>
<feature type="transmembrane region" description="Helical" evidence="9">
    <location>
        <begin position="316"/>
        <end position="338"/>
    </location>
</feature>
<dbReference type="GO" id="GO:0055085">
    <property type="term" value="P:transmembrane transport"/>
    <property type="evidence" value="ECO:0007669"/>
    <property type="project" value="InterPro"/>
</dbReference>
<evidence type="ECO:0000256" key="6">
    <source>
        <dbReference type="ARBA" id="ARBA00022692"/>
    </source>
</evidence>
<dbReference type="InterPro" id="IPR000515">
    <property type="entry name" value="MetI-like"/>
</dbReference>
<keyword evidence="3 9" id="KW-0813">Transport</keyword>
<feature type="domain" description="ABC transmembrane type-1" evidence="10">
    <location>
        <begin position="89"/>
        <end position="315"/>
    </location>
</feature>
<evidence type="ECO:0000256" key="4">
    <source>
        <dbReference type="ARBA" id="ARBA00022475"/>
    </source>
</evidence>
<keyword evidence="4" id="KW-1003">Cell membrane</keyword>
<protein>
    <submittedName>
        <fullName evidence="11">ABC transporter permease subunit</fullName>
    </submittedName>
</protein>
<dbReference type="AlphaFoldDB" id="A0A537LFP9"/>
<gene>
    <name evidence="11" type="ORF">E6H01_00255</name>
</gene>
<evidence type="ECO:0000256" key="9">
    <source>
        <dbReference type="RuleBase" id="RU363032"/>
    </source>
</evidence>
<feature type="transmembrane region" description="Helical" evidence="9">
    <location>
        <begin position="401"/>
        <end position="422"/>
    </location>
</feature>
<comment type="subcellular location">
    <subcellularLocation>
        <location evidence="1 9">Cell membrane</location>
        <topology evidence="1 9">Multi-pass membrane protein</topology>
    </subcellularLocation>
</comment>
<dbReference type="InterPro" id="IPR050901">
    <property type="entry name" value="BP-dep_ABC_trans_perm"/>
</dbReference>
<evidence type="ECO:0000313" key="11">
    <source>
        <dbReference type="EMBL" id="TMJ06839.1"/>
    </source>
</evidence>
<dbReference type="PROSITE" id="PS50928">
    <property type="entry name" value="ABC_TM1"/>
    <property type="match status" value="2"/>
</dbReference>
<comment type="similarity">
    <text evidence="2">Belongs to the binding-protein-dependent transport system permease family. MalFG subfamily.</text>
</comment>
<sequence length="602" mass="66235">MARVSPRQKLERLALGRAATRPRWRPQWYAYLSIAPALILVALFAIYPLAFSVRLATHRYVLTDPASHPFEGLRNFAEVLSSYYFRRASLTTLTFTASVVGSVIAFGVAVSHYLNRRGRLAGFLRMAILLPWAIPVVMAGIIWKWIFNGNYGVLNALLMTLGLVPSYVSWFGNPILAPLTLVIAHVWKWGPLAAIMCLATLQAIPRELYESVHIDGGSGWAAFRYVTLPFLRPTLLILVILETVGGFVTFDLVWTRRRHLTPLLVCVRGDLSVSRPGQRGRTRVCDRGGHSRPIAGLCAAAAFGGAVHMIRRGLAGGGMTAVGLALALFILGPILWMLDTSVQLDRDLFTVPPQVIPVQPTLDNYRYVITRMPPKSYERVTMGGRVSGEALSILPALKNSFIVASSVTVVVLVVGAVAAYTYARVRFVGRDLTYAFILTSRLIPAISVAIPVFVIIDRLKLLDTYWALILVYVAFILPFTIWFLTHYFGYLPRDIEEAALLDGCTRFGTLRRVVVPVVAPGLAAAAAFAFMSAYSEFLYALFLTRTIAAKTAPVILVATAINFDVSFALASAALILTIVPPIVFALVFRRFITRGMLVGFGR</sequence>
<feature type="transmembrane region" description="Helical" evidence="9">
    <location>
        <begin position="90"/>
        <end position="114"/>
    </location>
</feature>
<dbReference type="PANTHER" id="PTHR32243">
    <property type="entry name" value="MALTOSE TRANSPORT SYSTEM PERMEASE-RELATED"/>
    <property type="match status" value="1"/>
</dbReference>
<accession>A0A537LFP9</accession>
<evidence type="ECO:0000256" key="5">
    <source>
        <dbReference type="ARBA" id="ARBA00022597"/>
    </source>
</evidence>
<keyword evidence="6 9" id="KW-0812">Transmembrane</keyword>
<feature type="transmembrane region" description="Helical" evidence="9">
    <location>
        <begin position="152"/>
        <end position="172"/>
    </location>
</feature>
<feature type="transmembrane region" description="Helical" evidence="9">
    <location>
        <begin position="510"/>
        <end position="530"/>
    </location>
</feature>
<feature type="transmembrane region" description="Helical" evidence="9">
    <location>
        <begin position="28"/>
        <end position="50"/>
    </location>
</feature>
<dbReference type="Pfam" id="PF00528">
    <property type="entry name" value="BPD_transp_1"/>
    <property type="match status" value="2"/>
</dbReference>
<name>A0A537LFP9_9BACT</name>
<feature type="transmembrane region" description="Helical" evidence="9">
    <location>
        <begin position="434"/>
        <end position="456"/>
    </location>
</feature>
<feature type="domain" description="ABC transmembrane type-1" evidence="10">
    <location>
        <begin position="397"/>
        <end position="588"/>
    </location>
</feature>
<feature type="transmembrane region" description="Helical" evidence="9">
    <location>
        <begin position="468"/>
        <end position="490"/>
    </location>
</feature>
<evidence type="ECO:0000256" key="7">
    <source>
        <dbReference type="ARBA" id="ARBA00022989"/>
    </source>
</evidence>
<dbReference type="EMBL" id="VBAL01000006">
    <property type="protein sequence ID" value="TMJ06839.1"/>
    <property type="molecule type" value="Genomic_DNA"/>
</dbReference>
<evidence type="ECO:0000259" key="10">
    <source>
        <dbReference type="PROSITE" id="PS50928"/>
    </source>
</evidence>